<dbReference type="RefSeq" id="WP_380006901.1">
    <property type="nucleotide sequence ID" value="NZ_JBHLYR010000021.1"/>
</dbReference>
<comment type="caution">
    <text evidence="4">The sequence shown here is derived from an EMBL/GenBank/DDBJ whole genome shotgun (WGS) entry which is preliminary data.</text>
</comment>
<dbReference type="PANTHER" id="PTHR35841:SF1">
    <property type="entry name" value="PHOSPHONATES-BINDING PERIPLASMIC PROTEIN"/>
    <property type="match status" value="1"/>
</dbReference>
<accession>A0ABV6AY14</accession>
<dbReference type="CDD" id="cd01071">
    <property type="entry name" value="PBP2_PhnD_like"/>
    <property type="match status" value="1"/>
</dbReference>
<evidence type="ECO:0000256" key="1">
    <source>
        <dbReference type="ARBA" id="ARBA00007162"/>
    </source>
</evidence>
<dbReference type="PANTHER" id="PTHR35841">
    <property type="entry name" value="PHOSPHONATES-BINDING PERIPLASMIC PROTEIN"/>
    <property type="match status" value="1"/>
</dbReference>
<keyword evidence="5" id="KW-1185">Reference proteome</keyword>
<keyword evidence="2 3" id="KW-0732">Signal</keyword>
<name>A0ABV6AY14_9DEIO</name>
<sequence>MKTVLALLLLSSSAALAQTQSGCPAQLTFGVLPSDESTVNARYEPLFDYLQVQTGSKVKYTVGADYAALIVAMANGKLDAGYFGPESYVQATKQTQVIPLVMAENIKTGTGYYSGFYVRSDSPYKSWSDLKGKSLAFVDPNSTSGYLMPLVQLLQVEKIKPEAHFSQVVFAGTHASAILTLINKRVDVIATNSTAIDSALANGQLKPGELRALWVSKKIPNSPIAVSGRLSGTCRAALTKAFLSLRDPKILAGFSAKRFLPATNADYAGIRSADRLKEQLLKK</sequence>
<dbReference type="Proteomes" id="UP001589733">
    <property type="component" value="Unassembled WGS sequence"/>
</dbReference>
<comment type="similarity">
    <text evidence="1">Belongs to the phosphate/phosphite/phosphonate binding protein family.</text>
</comment>
<dbReference type="SUPFAM" id="SSF53850">
    <property type="entry name" value="Periplasmic binding protein-like II"/>
    <property type="match status" value="1"/>
</dbReference>
<evidence type="ECO:0000313" key="4">
    <source>
        <dbReference type="EMBL" id="MFB9991595.1"/>
    </source>
</evidence>
<evidence type="ECO:0000256" key="2">
    <source>
        <dbReference type="ARBA" id="ARBA00022729"/>
    </source>
</evidence>
<evidence type="ECO:0000256" key="3">
    <source>
        <dbReference type="SAM" id="SignalP"/>
    </source>
</evidence>
<evidence type="ECO:0000313" key="5">
    <source>
        <dbReference type="Proteomes" id="UP001589733"/>
    </source>
</evidence>
<reference evidence="4 5" key="1">
    <citation type="submission" date="2024-09" db="EMBL/GenBank/DDBJ databases">
        <authorList>
            <person name="Sun Q."/>
            <person name="Mori K."/>
        </authorList>
    </citation>
    <scope>NUCLEOTIDE SEQUENCE [LARGE SCALE GENOMIC DNA]</scope>
    <source>
        <strain evidence="4 5">JCM 13503</strain>
    </source>
</reference>
<proteinExistence type="inferred from homology"/>
<feature type="signal peptide" evidence="3">
    <location>
        <begin position="1"/>
        <end position="17"/>
    </location>
</feature>
<protein>
    <submittedName>
        <fullName evidence="4">Phosphate/phosphite/phosphonate ABC transporter substrate-binding protein</fullName>
    </submittedName>
</protein>
<dbReference type="NCBIfam" id="TIGR01098">
    <property type="entry name" value="3A0109s03R"/>
    <property type="match status" value="1"/>
</dbReference>
<gene>
    <name evidence="4" type="ORF">ACFFLM_06395</name>
</gene>
<dbReference type="EMBL" id="JBHLYR010000021">
    <property type="protein sequence ID" value="MFB9991595.1"/>
    <property type="molecule type" value="Genomic_DNA"/>
</dbReference>
<dbReference type="Gene3D" id="3.40.190.10">
    <property type="entry name" value="Periplasmic binding protein-like II"/>
    <property type="match status" value="2"/>
</dbReference>
<organism evidence="4 5">
    <name type="scientific">Deinococcus oregonensis</name>
    <dbReference type="NCBI Taxonomy" id="1805970"/>
    <lineage>
        <taxon>Bacteria</taxon>
        <taxon>Thermotogati</taxon>
        <taxon>Deinococcota</taxon>
        <taxon>Deinococci</taxon>
        <taxon>Deinococcales</taxon>
        <taxon>Deinococcaceae</taxon>
        <taxon>Deinococcus</taxon>
    </lineage>
</organism>
<feature type="chain" id="PRO_5047027210" evidence="3">
    <location>
        <begin position="18"/>
        <end position="283"/>
    </location>
</feature>
<dbReference type="InterPro" id="IPR005770">
    <property type="entry name" value="PhnD"/>
</dbReference>
<dbReference type="Pfam" id="PF12974">
    <property type="entry name" value="Phosphonate-bd"/>
    <property type="match status" value="1"/>
</dbReference>